<evidence type="ECO:0000256" key="1">
    <source>
        <dbReference type="SAM" id="MobiDB-lite"/>
    </source>
</evidence>
<reference evidence="2" key="2">
    <citation type="journal article" date="2015" name="Fish Shellfish Immunol.">
        <title>Early steps in the European eel (Anguilla anguilla)-Vibrio vulnificus interaction in the gills: Role of the RtxA13 toxin.</title>
        <authorList>
            <person name="Callol A."/>
            <person name="Pajuelo D."/>
            <person name="Ebbesson L."/>
            <person name="Teles M."/>
            <person name="MacKenzie S."/>
            <person name="Amaro C."/>
        </authorList>
    </citation>
    <scope>NUCLEOTIDE SEQUENCE</scope>
</reference>
<protein>
    <submittedName>
        <fullName evidence="2">Uncharacterized protein</fullName>
    </submittedName>
</protein>
<name>A0A0E9RXN0_ANGAN</name>
<organism evidence="2">
    <name type="scientific">Anguilla anguilla</name>
    <name type="common">European freshwater eel</name>
    <name type="synonym">Muraena anguilla</name>
    <dbReference type="NCBI Taxonomy" id="7936"/>
    <lineage>
        <taxon>Eukaryota</taxon>
        <taxon>Metazoa</taxon>
        <taxon>Chordata</taxon>
        <taxon>Craniata</taxon>
        <taxon>Vertebrata</taxon>
        <taxon>Euteleostomi</taxon>
        <taxon>Actinopterygii</taxon>
        <taxon>Neopterygii</taxon>
        <taxon>Teleostei</taxon>
        <taxon>Anguilliformes</taxon>
        <taxon>Anguillidae</taxon>
        <taxon>Anguilla</taxon>
    </lineage>
</organism>
<dbReference type="AlphaFoldDB" id="A0A0E9RXN0"/>
<dbReference type="EMBL" id="GBXM01074965">
    <property type="protein sequence ID" value="JAH33612.1"/>
    <property type="molecule type" value="Transcribed_RNA"/>
</dbReference>
<reference evidence="2" key="1">
    <citation type="submission" date="2014-11" db="EMBL/GenBank/DDBJ databases">
        <authorList>
            <person name="Amaro Gonzalez C."/>
        </authorList>
    </citation>
    <scope>NUCLEOTIDE SEQUENCE</scope>
</reference>
<sequence length="51" mass="5559">MGTGNKRATPLQNFSTSVCQPQEGGRRRHKGVGENNFSEIICPRNATAERG</sequence>
<accession>A0A0E9RXN0</accession>
<proteinExistence type="predicted"/>
<feature type="region of interest" description="Disordered" evidence="1">
    <location>
        <begin position="1"/>
        <end position="32"/>
    </location>
</feature>
<evidence type="ECO:0000313" key="2">
    <source>
        <dbReference type="EMBL" id="JAH33612.1"/>
    </source>
</evidence>
<feature type="compositionally biased region" description="Polar residues" evidence="1">
    <location>
        <begin position="10"/>
        <end position="20"/>
    </location>
</feature>